<evidence type="ECO:0000256" key="5">
    <source>
        <dbReference type="SAM" id="Phobius"/>
    </source>
</evidence>
<feature type="transmembrane region" description="Helical" evidence="5">
    <location>
        <begin position="69"/>
        <end position="91"/>
    </location>
</feature>
<evidence type="ECO:0000313" key="8">
    <source>
        <dbReference type="Proteomes" id="UP000190339"/>
    </source>
</evidence>
<sequence>MNEIKRNKSNTNFAGFDLASTEQRLINYTIDSVLYFGFIIFYIVSIRHISKIEDLSFLSGLLIYDDPNYLRRIFFGLITTTIFYSFLEYLLKGKTIGKLVTNTRAVTIENEIMDFKTVLLRSMCRRIPFDSFSFLGEIPRGWHDKISKTKVIFEKK</sequence>
<organism evidence="7 8">
    <name type="scientific">Maribacter arcticus</name>
    <dbReference type="NCBI Taxonomy" id="561365"/>
    <lineage>
        <taxon>Bacteria</taxon>
        <taxon>Pseudomonadati</taxon>
        <taxon>Bacteroidota</taxon>
        <taxon>Flavobacteriia</taxon>
        <taxon>Flavobacteriales</taxon>
        <taxon>Flavobacteriaceae</taxon>
        <taxon>Maribacter</taxon>
    </lineage>
</organism>
<dbReference type="InterPro" id="IPR010432">
    <property type="entry name" value="RDD"/>
</dbReference>
<evidence type="ECO:0000259" key="6">
    <source>
        <dbReference type="Pfam" id="PF06271"/>
    </source>
</evidence>
<evidence type="ECO:0000256" key="3">
    <source>
        <dbReference type="ARBA" id="ARBA00022989"/>
    </source>
</evidence>
<dbReference type="STRING" id="561365.SAMN05660866_02544"/>
<dbReference type="EMBL" id="FUYL01000007">
    <property type="protein sequence ID" value="SKB63575.1"/>
    <property type="molecule type" value="Genomic_DNA"/>
</dbReference>
<proteinExistence type="predicted"/>
<dbReference type="RefSeq" id="WP_079512984.1">
    <property type="nucleotide sequence ID" value="NZ_FUYL01000007.1"/>
</dbReference>
<gene>
    <name evidence="7" type="ORF">SAMN05660866_02544</name>
</gene>
<evidence type="ECO:0000256" key="4">
    <source>
        <dbReference type="ARBA" id="ARBA00023136"/>
    </source>
</evidence>
<accession>A0A1T5CVQ1</accession>
<name>A0A1T5CVQ1_9FLAO</name>
<keyword evidence="4 5" id="KW-0472">Membrane</keyword>
<dbReference type="OrthoDB" id="762068at2"/>
<evidence type="ECO:0000313" key="7">
    <source>
        <dbReference type="EMBL" id="SKB63575.1"/>
    </source>
</evidence>
<comment type="subcellular location">
    <subcellularLocation>
        <location evidence="1">Membrane</location>
        <topology evidence="1">Multi-pass membrane protein</topology>
    </subcellularLocation>
</comment>
<feature type="transmembrane region" description="Helical" evidence="5">
    <location>
        <begin position="33"/>
        <end position="49"/>
    </location>
</feature>
<dbReference type="AlphaFoldDB" id="A0A1T5CVQ1"/>
<feature type="domain" description="RDD" evidence="6">
    <location>
        <begin position="19"/>
        <end position="135"/>
    </location>
</feature>
<evidence type="ECO:0000256" key="2">
    <source>
        <dbReference type="ARBA" id="ARBA00022692"/>
    </source>
</evidence>
<protein>
    <submittedName>
        <fullName evidence="7">RDD family protein</fullName>
    </submittedName>
</protein>
<keyword evidence="2 5" id="KW-0812">Transmembrane</keyword>
<dbReference type="GO" id="GO:0016020">
    <property type="term" value="C:membrane"/>
    <property type="evidence" value="ECO:0007669"/>
    <property type="project" value="UniProtKB-SubCell"/>
</dbReference>
<dbReference type="Proteomes" id="UP000190339">
    <property type="component" value="Unassembled WGS sequence"/>
</dbReference>
<evidence type="ECO:0000256" key="1">
    <source>
        <dbReference type="ARBA" id="ARBA00004141"/>
    </source>
</evidence>
<keyword evidence="3 5" id="KW-1133">Transmembrane helix</keyword>
<reference evidence="8" key="1">
    <citation type="submission" date="2017-02" db="EMBL/GenBank/DDBJ databases">
        <authorList>
            <person name="Varghese N."/>
            <person name="Submissions S."/>
        </authorList>
    </citation>
    <scope>NUCLEOTIDE SEQUENCE [LARGE SCALE GENOMIC DNA]</scope>
    <source>
        <strain evidence="8">DSM 23546</strain>
    </source>
</reference>
<dbReference type="Pfam" id="PF06271">
    <property type="entry name" value="RDD"/>
    <property type="match status" value="1"/>
</dbReference>
<keyword evidence="8" id="KW-1185">Reference proteome</keyword>